<dbReference type="CDD" id="cd00430">
    <property type="entry name" value="PLPDE_III_AR"/>
    <property type="match status" value="1"/>
</dbReference>
<evidence type="ECO:0000256" key="4">
    <source>
        <dbReference type="HAMAP-Rule" id="MF_01201"/>
    </source>
</evidence>
<dbReference type="Gene3D" id="2.40.37.10">
    <property type="entry name" value="Lyase, Ornithine Decarboxylase, Chain A, domain 1"/>
    <property type="match status" value="1"/>
</dbReference>
<dbReference type="InterPro" id="IPR000821">
    <property type="entry name" value="Ala_racemase"/>
</dbReference>
<dbReference type="Pfam" id="PF01168">
    <property type="entry name" value="Ala_racemase_N"/>
    <property type="match status" value="1"/>
</dbReference>
<dbReference type="HAMAP" id="MF_01201">
    <property type="entry name" value="Ala_racemase"/>
    <property type="match status" value="1"/>
</dbReference>
<comment type="cofactor">
    <cofactor evidence="1 4">
        <name>pyridoxal 5'-phosphate</name>
        <dbReference type="ChEBI" id="CHEBI:597326"/>
    </cofactor>
</comment>
<sequence length="357" mass="38445">MSLLRTRIDLDAIADNARLLKERVGSARLMAVVKADAYNHGVERVVKVLEPIVDAFGVATAAEACAVESASTRPVLFWMWVPEQDAIDALAVGAHIGVPGLFHARELVDAEIPASVYVMVETGMHRSGVDPQDWDEVFVLLRDAEHITVLGVCSHLASADDPASPVTDRQKAEFERAIARGRELGLELPVNHLANSPATLLREDLFYDQVRPGLALYGASPESSELKPAMTWEATISVVKPIRAGECVSYGHTWTAERDGWIAVVPCGYADGLPRSAQGRFELGVNGGRYPQVGRVCMDQIIIDLGDNTAGVAPGDTAVIFGEGGMSAGEFADALGTIPYEVLTLPKGRTVRVYEEE</sequence>
<gene>
    <name evidence="6" type="ORF">J2S39_000252</name>
</gene>
<dbReference type="SUPFAM" id="SSF51419">
    <property type="entry name" value="PLP-binding barrel"/>
    <property type="match status" value="1"/>
</dbReference>
<dbReference type="NCBIfam" id="TIGR00492">
    <property type="entry name" value="alr"/>
    <property type="match status" value="1"/>
</dbReference>
<evidence type="ECO:0000256" key="2">
    <source>
        <dbReference type="ARBA" id="ARBA00022898"/>
    </source>
</evidence>
<dbReference type="SUPFAM" id="SSF50621">
    <property type="entry name" value="Alanine racemase C-terminal domain-like"/>
    <property type="match status" value="1"/>
</dbReference>
<dbReference type="InterPro" id="IPR029066">
    <property type="entry name" value="PLP-binding_barrel"/>
</dbReference>
<dbReference type="InterPro" id="IPR001608">
    <property type="entry name" value="Ala_racemase_N"/>
</dbReference>
<name>A0ABU1ZUG5_9CORY</name>
<keyword evidence="7" id="KW-1185">Reference proteome</keyword>
<dbReference type="InterPro" id="IPR011079">
    <property type="entry name" value="Ala_racemase_C"/>
</dbReference>
<comment type="caution">
    <text evidence="6">The sequence shown here is derived from an EMBL/GenBank/DDBJ whole genome shotgun (WGS) entry which is preliminary data.</text>
</comment>
<organism evidence="6 7">
    <name type="scientific">Corynebacterium guangdongense</name>
    <dbReference type="NCBI Taxonomy" id="1783348"/>
    <lineage>
        <taxon>Bacteria</taxon>
        <taxon>Bacillati</taxon>
        <taxon>Actinomycetota</taxon>
        <taxon>Actinomycetes</taxon>
        <taxon>Mycobacteriales</taxon>
        <taxon>Corynebacteriaceae</taxon>
        <taxon>Corynebacterium</taxon>
    </lineage>
</organism>
<dbReference type="Gene3D" id="3.20.20.10">
    <property type="entry name" value="Alanine racemase"/>
    <property type="match status" value="1"/>
</dbReference>
<dbReference type="RefSeq" id="WP_290197508.1">
    <property type="nucleotide sequence ID" value="NZ_CP047654.1"/>
</dbReference>
<keyword evidence="3 4" id="KW-0413">Isomerase</keyword>
<feature type="modified residue" description="N6-(pyridoxal phosphate)lysine" evidence="4">
    <location>
        <position position="34"/>
    </location>
</feature>
<feature type="active site" description="Proton acceptor; specific for D-alanine" evidence="4">
    <location>
        <position position="34"/>
    </location>
</feature>
<protein>
    <recommendedName>
        <fullName evidence="4">Alanine racemase</fullName>
        <ecNumber evidence="4">5.1.1.1</ecNumber>
    </recommendedName>
</protein>
<dbReference type="SMART" id="SM01005">
    <property type="entry name" value="Ala_racemase_C"/>
    <property type="match status" value="1"/>
</dbReference>
<comment type="pathway">
    <text evidence="4">Amino-acid biosynthesis; D-alanine biosynthesis; D-alanine from L-alanine: step 1/1.</text>
</comment>
<evidence type="ECO:0000259" key="5">
    <source>
        <dbReference type="SMART" id="SM01005"/>
    </source>
</evidence>
<comment type="catalytic activity">
    <reaction evidence="4">
        <text>L-alanine = D-alanine</text>
        <dbReference type="Rhea" id="RHEA:20249"/>
        <dbReference type="ChEBI" id="CHEBI:57416"/>
        <dbReference type="ChEBI" id="CHEBI:57972"/>
        <dbReference type="EC" id="5.1.1.1"/>
    </reaction>
</comment>
<dbReference type="Proteomes" id="UP001180840">
    <property type="component" value="Unassembled WGS sequence"/>
</dbReference>
<reference evidence="6" key="1">
    <citation type="submission" date="2023-07" db="EMBL/GenBank/DDBJ databases">
        <title>Sequencing the genomes of 1000 actinobacteria strains.</title>
        <authorList>
            <person name="Klenk H.-P."/>
        </authorList>
    </citation>
    <scope>NUCLEOTIDE SEQUENCE</scope>
    <source>
        <strain evidence="6">DSM 107476</strain>
    </source>
</reference>
<evidence type="ECO:0000256" key="3">
    <source>
        <dbReference type="ARBA" id="ARBA00023235"/>
    </source>
</evidence>
<evidence type="ECO:0000256" key="1">
    <source>
        <dbReference type="ARBA" id="ARBA00001933"/>
    </source>
</evidence>
<dbReference type="PANTHER" id="PTHR30511">
    <property type="entry name" value="ALANINE RACEMASE"/>
    <property type="match status" value="1"/>
</dbReference>
<dbReference type="Pfam" id="PF00842">
    <property type="entry name" value="Ala_racemase_C"/>
    <property type="match status" value="1"/>
</dbReference>
<feature type="binding site" evidence="4">
    <location>
        <position position="126"/>
    </location>
    <ligand>
        <name>substrate</name>
    </ligand>
</feature>
<dbReference type="EC" id="5.1.1.1" evidence="4"/>
<dbReference type="InterPro" id="IPR009006">
    <property type="entry name" value="Ala_racemase/Decarboxylase_C"/>
</dbReference>
<evidence type="ECO:0000313" key="7">
    <source>
        <dbReference type="Proteomes" id="UP001180840"/>
    </source>
</evidence>
<dbReference type="EMBL" id="JAVDXZ010000001">
    <property type="protein sequence ID" value="MDR7328576.1"/>
    <property type="molecule type" value="Genomic_DNA"/>
</dbReference>
<comment type="similarity">
    <text evidence="4">Belongs to the alanine racemase family.</text>
</comment>
<dbReference type="PRINTS" id="PR00992">
    <property type="entry name" value="ALARACEMASE"/>
</dbReference>
<dbReference type="PANTHER" id="PTHR30511:SF0">
    <property type="entry name" value="ALANINE RACEMASE, CATABOLIC-RELATED"/>
    <property type="match status" value="1"/>
</dbReference>
<feature type="active site" description="Proton acceptor; specific for L-alanine" evidence="4">
    <location>
        <position position="250"/>
    </location>
</feature>
<comment type="function">
    <text evidence="4">Catalyzes the interconversion of L-alanine and D-alanine. May also act on other amino acids.</text>
</comment>
<feature type="domain" description="Alanine racemase C-terminal" evidence="5">
    <location>
        <begin position="229"/>
        <end position="355"/>
    </location>
</feature>
<proteinExistence type="inferred from homology"/>
<keyword evidence="2 4" id="KW-0663">Pyridoxal phosphate</keyword>
<accession>A0ABU1ZUG5</accession>
<feature type="binding site" evidence="4">
    <location>
        <position position="298"/>
    </location>
    <ligand>
        <name>substrate</name>
    </ligand>
</feature>
<dbReference type="GO" id="GO:0008784">
    <property type="term" value="F:alanine racemase activity"/>
    <property type="evidence" value="ECO:0007669"/>
    <property type="project" value="UniProtKB-EC"/>
</dbReference>
<evidence type="ECO:0000313" key="6">
    <source>
        <dbReference type="EMBL" id="MDR7328576.1"/>
    </source>
</evidence>